<reference evidence="11" key="1">
    <citation type="submission" date="2019-09" db="EMBL/GenBank/DDBJ databases">
        <title>Bird 10,000 Genomes (B10K) Project - Family phase.</title>
        <authorList>
            <person name="Zhang G."/>
        </authorList>
    </citation>
    <scope>NUCLEOTIDE SEQUENCE</scope>
    <source>
        <strain evidence="11">B10K-CU-031-40</strain>
    </source>
</reference>
<keyword evidence="3 11" id="KW-0328">Glycosyltransferase</keyword>
<evidence type="ECO:0000256" key="3">
    <source>
        <dbReference type="ARBA" id="ARBA00022676"/>
    </source>
</evidence>
<evidence type="ECO:0000256" key="10">
    <source>
        <dbReference type="ARBA" id="ARBA00023180"/>
    </source>
</evidence>
<dbReference type="PANTHER" id="PTHR13713">
    <property type="entry name" value="SIALYLTRANSFERASE"/>
    <property type="match status" value="1"/>
</dbReference>
<keyword evidence="4 11" id="KW-0808">Transferase</keyword>
<feature type="non-terminal residue" evidence="11">
    <location>
        <position position="1"/>
    </location>
</feature>
<dbReference type="InterPro" id="IPR038578">
    <property type="entry name" value="GT29-like_sf"/>
</dbReference>
<keyword evidence="12" id="KW-1185">Reference proteome</keyword>
<comment type="caution">
    <text evidence="11">The sequence shown here is derived from an EMBL/GenBank/DDBJ whole genome shotgun (WGS) entry which is preliminary data.</text>
</comment>
<evidence type="ECO:0000256" key="4">
    <source>
        <dbReference type="ARBA" id="ARBA00022679"/>
    </source>
</evidence>
<dbReference type="AlphaFoldDB" id="A0A851LID1"/>
<dbReference type="InterPro" id="IPR001675">
    <property type="entry name" value="Glyco_trans_29"/>
</dbReference>
<dbReference type="Pfam" id="PF00777">
    <property type="entry name" value="Glyco_transf_29"/>
    <property type="match status" value="1"/>
</dbReference>
<gene>
    <name evidence="11" type="primary">St3gal4_0</name>
    <name evidence="11" type="ORF">CORCRI_R03410</name>
</gene>
<keyword evidence="9" id="KW-0472">Membrane</keyword>
<protein>
    <submittedName>
        <fullName evidence="11">SIA4C sialyltransferase</fullName>
    </submittedName>
</protein>
<keyword evidence="6" id="KW-0735">Signal-anchor</keyword>
<evidence type="ECO:0000256" key="1">
    <source>
        <dbReference type="ARBA" id="ARBA00004323"/>
    </source>
</evidence>
<evidence type="ECO:0000256" key="7">
    <source>
        <dbReference type="ARBA" id="ARBA00022989"/>
    </source>
</evidence>
<keyword evidence="7" id="KW-1133">Transmembrane helix</keyword>
<dbReference type="OrthoDB" id="10264956at2759"/>
<dbReference type="Proteomes" id="UP000621168">
    <property type="component" value="Unassembled WGS sequence"/>
</dbReference>
<feature type="non-terminal residue" evidence="11">
    <location>
        <position position="148"/>
    </location>
</feature>
<name>A0A851LID1_CORCR</name>
<evidence type="ECO:0000313" key="12">
    <source>
        <dbReference type="Proteomes" id="UP000621168"/>
    </source>
</evidence>
<keyword evidence="5" id="KW-0812">Transmembrane</keyword>
<evidence type="ECO:0000256" key="9">
    <source>
        <dbReference type="ARBA" id="ARBA00023136"/>
    </source>
</evidence>
<dbReference type="EMBL" id="WBMX01000953">
    <property type="protein sequence ID" value="NXC14894.1"/>
    <property type="molecule type" value="Genomic_DNA"/>
</dbReference>
<evidence type="ECO:0000256" key="6">
    <source>
        <dbReference type="ARBA" id="ARBA00022968"/>
    </source>
</evidence>
<keyword evidence="8" id="KW-0333">Golgi apparatus</keyword>
<dbReference type="GO" id="GO:0047288">
    <property type="term" value="F:beta-D-galactosyl-(1-&gt;3)-N-acetyl-beta-D-galactosaminide alpha-2,3- sialyltransferase"/>
    <property type="evidence" value="ECO:0007669"/>
    <property type="project" value="TreeGrafter"/>
</dbReference>
<comment type="similarity">
    <text evidence="2">Belongs to the glycosyltransferase 29 family.</text>
</comment>
<accession>A0A851LID1</accession>
<organism evidence="11 12">
    <name type="scientific">Corythaeola cristata</name>
    <name type="common">Great blue turaco</name>
    <dbReference type="NCBI Taxonomy" id="103954"/>
    <lineage>
        <taxon>Eukaryota</taxon>
        <taxon>Metazoa</taxon>
        <taxon>Chordata</taxon>
        <taxon>Craniata</taxon>
        <taxon>Vertebrata</taxon>
        <taxon>Euteleostomi</taxon>
        <taxon>Archelosauria</taxon>
        <taxon>Archosauria</taxon>
        <taxon>Dinosauria</taxon>
        <taxon>Saurischia</taxon>
        <taxon>Theropoda</taxon>
        <taxon>Coelurosauria</taxon>
        <taxon>Aves</taxon>
        <taxon>Neognathae</taxon>
        <taxon>Neoaves</taxon>
        <taxon>Otidimorphae</taxon>
        <taxon>Musophagiformes</taxon>
        <taxon>Musophagidae</taxon>
        <taxon>Corythaeola</taxon>
    </lineage>
</organism>
<dbReference type="GO" id="GO:0000139">
    <property type="term" value="C:Golgi membrane"/>
    <property type="evidence" value="ECO:0007669"/>
    <property type="project" value="UniProtKB-SubCell"/>
</dbReference>
<dbReference type="GO" id="GO:0009247">
    <property type="term" value="P:glycolipid biosynthetic process"/>
    <property type="evidence" value="ECO:0007669"/>
    <property type="project" value="TreeGrafter"/>
</dbReference>
<dbReference type="GO" id="GO:0003836">
    <property type="term" value="F:beta-galactoside (CMP) alpha-2,3-sialyltransferase activity"/>
    <property type="evidence" value="ECO:0007669"/>
    <property type="project" value="TreeGrafter"/>
</dbReference>
<evidence type="ECO:0000256" key="8">
    <source>
        <dbReference type="ARBA" id="ARBA00023034"/>
    </source>
</evidence>
<dbReference type="InterPro" id="IPR051142">
    <property type="entry name" value="Glycosyltransferase_29"/>
</dbReference>
<dbReference type="Gene3D" id="3.90.1480.20">
    <property type="entry name" value="Glycosyl transferase family 29"/>
    <property type="match status" value="1"/>
</dbReference>
<sequence>LLGLNDAPVKEHKKDVGKRTSMHLFPESALPNPLENSNNDTLMVFVSFKPLVFLWLRDISLTFSCRPRWDFGASPPWDWNGNVSQLCILNLYVTYEVTYKLLQLDASSRRYATTGIIALSLALHVCQEVNIAGFGYPGNHDDTTPIHY</sequence>
<evidence type="ECO:0000256" key="2">
    <source>
        <dbReference type="ARBA" id="ARBA00006003"/>
    </source>
</evidence>
<proteinExistence type="inferred from homology"/>
<dbReference type="PANTHER" id="PTHR13713:SF59">
    <property type="entry name" value="ST3 BETA-GALACTOSIDE ALPHA-2,3-SIALYLTRANSFERASE 4"/>
    <property type="match status" value="1"/>
</dbReference>
<evidence type="ECO:0000313" key="11">
    <source>
        <dbReference type="EMBL" id="NXC14894.1"/>
    </source>
</evidence>
<keyword evidence="10" id="KW-0325">Glycoprotein</keyword>
<evidence type="ECO:0000256" key="5">
    <source>
        <dbReference type="ARBA" id="ARBA00022692"/>
    </source>
</evidence>
<comment type="subcellular location">
    <subcellularLocation>
        <location evidence="1">Golgi apparatus membrane</location>
        <topology evidence="1">Single-pass type II membrane protein</topology>
    </subcellularLocation>
</comment>